<evidence type="ECO:0000313" key="4">
    <source>
        <dbReference type="Proteomes" id="UP001596137"/>
    </source>
</evidence>
<dbReference type="PANTHER" id="PTHR30349:SF64">
    <property type="entry name" value="PROPHAGE INTEGRASE INTD-RELATED"/>
    <property type="match status" value="1"/>
</dbReference>
<evidence type="ECO:0000259" key="2">
    <source>
        <dbReference type="PROSITE" id="PS51898"/>
    </source>
</evidence>
<dbReference type="SUPFAM" id="SSF56349">
    <property type="entry name" value="DNA breaking-rejoining enzymes"/>
    <property type="match status" value="1"/>
</dbReference>
<dbReference type="RefSeq" id="WP_380762322.1">
    <property type="nucleotide sequence ID" value="NZ_JBHSRF010000101.1"/>
</dbReference>
<gene>
    <name evidence="3" type="ORF">ACFP1K_36890</name>
</gene>
<feature type="domain" description="Tyr recombinase" evidence="2">
    <location>
        <begin position="234"/>
        <end position="451"/>
    </location>
</feature>
<protein>
    <submittedName>
        <fullName evidence="3">Tyrosine-type recombinase/integrase</fullName>
    </submittedName>
</protein>
<proteinExistence type="predicted"/>
<dbReference type="InterPro" id="IPR011010">
    <property type="entry name" value="DNA_brk_join_enz"/>
</dbReference>
<evidence type="ECO:0000313" key="3">
    <source>
        <dbReference type="EMBL" id="MFC6086793.1"/>
    </source>
</evidence>
<dbReference type="PROSITE" id="PS51898">
    <property type="entry name" value="TYR_RECOMBINASE"/>
    <property type="match status" value="1"/>
</dbReference>
<keyword evidence="1" id="KW-0233">DNA recombination</keyword>
<name>A0ABW1NV50_9ACTN</name>
<dbReference type="InterPro" id="IPR013762">
    <property type="entry name" value="Integrase-like_cat_sf"/>
</dbReference>
<accession>A0ABW1NV50</accession>
<sequence>MSTSYDVKFWEIQRNGSSKTPSYVVRWRVGAKVKSKTLRTKELANSYLRDLRLAAKNGEAFDLASGLPVSMLAPAPETGPTFLAFAQIFIAQRWKTSAARTRETDAYALLALVPAITSDLPGRPDADELRKVLREHALLPEGHRGELSAEYVPVLRWLETASLPLADLKEPRVVRMVLEAISVTLKGQKAAANTVLRKREVLHHLLELAVEEKVFGANPLDGVRWTPPDTVDEVDPRTVVNPRQARKLLDAALRVGRSRGPRMRAMYACMYYAALRPEEAAGLMRANCHLPEEGWGLLTLEKARPAANKRYTDSGEAHDDRGLKHRAERDIRPVPIPPALVAIMREHVEKYGLAGDGRLFATSKGGLYSASAISRVWKQVRVLAFTPEQVASSLAATPYGLRHAAVSLWLAAGVPATEVAQRAGHSVEVLQRVYAKCIEGHARQTNRKIANALKM</sequence>
<dbReference type="InterPro" id="IPR002104">
    <property type="entry name" value="Integrase_catalytic"/>
</dbReference>
<dbReference type="Proteomes" id="UP001596137">
    <property type="component" value="Unassembled WGS sequence"/>
</dbReference>
<keyword evidence="4" id="KW-1185">Reference proteome</keyword>
<comment type="caution">
    <text evidence="3">The sequence shown here is derived from an EMBL/GenBank/DDBJ whole genome shotgun (WGS) entry which is preliminary data.</text>
</comment>
<organism evidence="3 4">
    <name type="scientific">Sphaerisporangium aureirubrum</name>
    <dbReference type="NCBI Taxonomy" id="1544736"/>
    <lineage>
        <taxon>Bacteria</taxon>
        <taxon>Bacillati</taxon>
        <taxon>Actinomycetota</taxon>
        <taxon>Actinomycetes</taxon>
        <taxon>Streptosporangiales</taxon>
        <taxon>Streptosporangiaceae</taxon>
        <taxon>Sphaerisporangium</taxon>
    </lineage>
</organism>
<evidence type="ECO:0000256" key="1">
    <source>
        <dbReference type="ARBA" id="ARBA00023172"/>
    </source>
</evidence>
<dbReference type="PANTHER" id="PTHR30349">
    <property type="entry name" value="PHAGE INTEGRASE-RELATED"/>
    <property type="match status" value="1"/>
</dbReference>
<dbReference type="EMBL" id="JBHSRF010000101">
    <property type="protein sequence ID" value="MFC6086793.1"/>
    <property type="molecule type" value="Genomic_DNA"/>
</dbReference>
<dbReference type="Gene3D" id="1.10.443.10">
    <property type="entry name" value="Intergrase catalytic core"/>
    <property type="match status" value="1"/>
</dbReference>
<reference evidence="4" key="1">
    <citation type="journal article" date="2019" name="Int. J. Syst. Evol. Microbiol.">
        <title>The Global Catalogue of Microorganisms (GCM) 10K type strain sequencing project: providing services to taxonomists for standard genome sequencing and annotation.</title>
        <authorList>
            <consortium name="The Broad Institute Genomics Platform"/>
            <consortium name="The Broad Institute Genome Sequencing Center for Infectious Disease"/>
            <person name="Wu L."/>
            <person name="Ma J."/>
        </authorList>
    </citation>
    <scope>NUCLEOTIDE SEQUENCE [LARGE SCALE GENOMIC DNA]</scope>
    <source>
        <strain evidence="4">JCM 30346</strain>
    </source>
</reference>
<dbReference type="InterPro" id="IPR050090">
    <property type="entry name" value="Tyrosine_recombinase_XerCD"/>
</dbReference>